<dbReference type="InterPro" id="IPR000944">
    <property type="entry name" value="Tscrpt_reg_Rrf2"/>
</dbReference>
<dbReference type="GO" id="GO:0003677">
    <property type="term" value="F:DNA binding"/>
    <property type="evidence" value="ECO:0007669"/>
    <property type="project" value="UniProtKB-KW"/>
</dbReference>
<dbReference type="OrthoDB" id="9795923at2"/>
<sequence>MRLTKATDLALRVVMSLAATDPEPSTARRIADEMRVPYNHLAKVVARLQRMGVVETRRGRGGGLSLTDTGRTASVGRLVRDLEGAGDVVECEGDVPCPLRQACRLRSALRRAQEAFFASLDEVTLADLVAPPTGPVLLGLVGRPPSG</sequence>
<comment type="cofactor">
    <cofactor evidence="2">
        <name>[2Fe-2S] cluster</name>
        <dbReference type="ChEBI" id="CHEBI:190135"/>
    </cofactor>
</comment>
<organism evidence="3 4">
    <name type="scientific">Actinomadura harenae</name>
    <dbReference type="NCBI Taxonomy" id="2483351"/>
    <lineage>
        <taxon>Bacteria</taxon>
        <taxon>Bacillati</taxon>
        <taxon>Actinomycetota</taxon>
        <taxon>Actinomycetes</taxon>
        <taxon>Streptosporangiales</taxon>
        <taxon>Thermomonosporaceae</taxon>
        <taxon>Actinomadura</taxon>
    </lineage>
</organism>
<dbReference type="GO" id="GO:0003700">
    <property type="term" value="F:DNA-binding transcription factor activity"/>
    <property type="evidence" value="ECO:0007669"/>
    <property type="project" value="TreeGrafter"/>
</dbReference>
<dbReference type="Pfam" id="PF02082">
    <property type="entry name" value="Rrf2"/>
    <property type="match status" value="1"/>
</dbReference>
<evidence type="ECO:0000313" key="3">
    <source>
        <dbReference type="EMBL" id="RMI36278.1"/>
    </source>
</evidence>
<evidence type="ECO:0000256" key="1">
    <source>
        <dbReference type="ARBA" id="ARBA00023125"/>
    </source>
</evidence>
<dbReference type="InterPro" id="IPR036390">
    <property type="entry name" value="WH_DNA-bd_sf"/>
</dbReference>
<dbReference type="Gene3D" id="1.10.10.10">
    <property type="entry name" value="Winged helix-like DNA-binding domain superfamily/Winged helix DNA-binding domain"/>
    <property type="match status" value="1"/>
</dbReference>
<keyword evidence="1" id="KW-0238">DNA-binding</keyword>
<dbReference type="SUPFAM" id="SSF46785">
    <property type="entry name" value="Winged helix' DNA-binding domain"/>
    <property type="match status" value="1"/>
</dbReference>
<dbReference type="NCBIfam" id="TIGR00738">
    <property type="entry name" value="rrf2_super"/>
    <property type="match status" value="1"/>
</dbReference>
<evidence type="ECO:0000313" key="4">
    <source>
        <dbReference type="Proteomes" id="UP000282674"/>
    </source>
</evidence>
<dbReference type="EMBL" id="RFFG01000142">
    <property type="protein sequence ID" value="RMI36278.1"/>
    <property type="molecule type" value="Genomic_DNA"/>
</dbReference>
<comment type="caution">
    <text evidence="3">The sequence shown here is derived from an EMBL/GenBank/DDBJ whole genome shotgun (WGS) entry which is preliminary data.</text>
</comment>
<dbReference type="Proteomes" id="UP000282674">
    <property type="component" value="Unassembled WGS sequence"/>
</dbReference>
<accession>A0A3M2LNB6</accession>
<proteinExistence type="predicted"/>
<dbReference type="GO" id="GO:0005829">
    <property type="term" value="C:cytosol"/>
    <property type="evidence" value="ECO:0007669"/>
    <property type="project" value="TreeGrafter"/>
</dbReference>
<name>A0A3M2LNB6_9ACTN</name>
<dbReference type="PANTHER" id="PTHR33221">
    <property type="entry name" value="WINGED HELIX-TURN-HELIX TRANSCRIPTIONAL REGULATOR, RRF2 FAMILY"/>
    <property type="match status" value="1"/>
</dbReference>
<keyword evidence="4" id="KW-1185">Reference proteome</keyword>
<gene>
    <name evidence="3" type="ORF">EBO15_39030</name>
</gene>
<evidence type="ECO:0000256" key="2">
    <source>
        <dbReference type="ARBA" id="ARBA00034078"/>
    </source>
</evidence>
<dbReference type="RefSeq" id="WP_122199499.1">
    <property type="nucleotide sequence ID" value="NZ_JBHSKC010000049.1"/>
</dbReference>
<dbReference type="PANTHER" id="PTHR33221:SF4">
    <property type="entry name" value="HTH-TYPE TRANSCRIPTIONAL REPRESSOR NSRR"/>
    <property type="match status" value="1"/>
</dbReference>
<protein>
    <submittedName>
        <fullName evidence="3">Rrf2 family transcriptional regulator</fullName>
    </submittedName>
</protein>
<reference evidence="3 4" key="1">
    <citation type="submission" date="2018-10" db="EMBL/GenBank/DDBJ databases">
        <title>Isolation from soil.</title>
        <authorList>
            <person name="Hu J."/>
        </authorList>
    </citation>
    <scope>NUCLEOTIDE SEQUENCE [LARGE SCALE GENOMIC DNA]</scope>
    <source>
        <strain evidence="3 4">NEAU-Ht49</strain>
    </source>
</reference>
<dbReference type="AlphaFoldDB" id="A0A3M2LNB6"/>
<dbReference type="PROSITE" id="PS51197">
    <property type="entry name" value="HTH_RRF2_2"/>
    <property type="match status" value="1"/>
</dbReference>
<dbReference type="InterPro" id="IPR036388">
    <property type="entry name" value="WH-like_DNA-bd_sf"/>
</dbReference>